<gene>
    <name evidence="3" type="ORF">PRK78_001772</name>
</gene>
<dbReference type="SUPFAM" id="SSF53474">
    <property type="entry name" value="alpha/beta-Hydrolases"/>
    <property type="match status" value="1"/>
</dbReference>
<name>A0AAF0DDV1_9EURO</name>
<dbReference type="Proteomes" id="UP001219355">
    <property type="component" value="Chromosome 1"/>
</dbReference>
<accession>A0AAF0DDV1</accession>
<dbReference type="PANTHER" id="PTHR43037">
    <property type="entry name" value="UNNAMED PRODUCT-RELATED"/>
    <property type="match status" value="1"/>
</dbReference>
<sequence>MAYLGAFPNWYTRTTPMILICSLHPEAVWGADPLEAHGGFRTMDYDPEATFPSALGEGGVCRWTTILASDPIAVDGSAKATLQFGFPEINWSFLRSVYGWSGLQYQAWARGNVTVSGSSPVTTAIYADGILEFRIDGELYFGGDFYSYRRAPLMLELDTGIHTVELRLFYDIRALGGSAEPRINSSIEFKQISRQLHIDPTSILTADVVEGKLASSYATVNVQNALNTATKIIWIRPIGENARSSYDSFPGQIPVQFSFEIGYQRDLDGLIQTVGATVYLKHRHISEALKFTFLHPGGIVSYAILRPPLNIACRGNGERSLPLLLGLHGAGLEADGEIVRHMLDGVYGLCAWVLFPTGATTWSGDDWHTWGFADIQAAIAAIPNWMKAMNWKSPGISLEDWIVVGHSNGGQGTWYLLSHQPDKVLAAAPVSGYSSIENYVPFNLWHNAEASLAAVLESARGNFKHELLIENFVEIPILQQHGADDDNVPAYHSRLMHQLTWEGQTMTRYYEIPGAGHWFEGVLTTTSLAEFYRCHAEHLSHGNVPEQFSAMIPSSPDMGSKGGILVDQLWSPDKYGHLDIKRNTLRRLWSLKTRNIRRFHIISRGARSSDPENVLVDGSELPFLPSVGEADLTWYIRNASGHWETSQNDNWRSPSERYGRQSGTLDAILRTKGHLTVVSHSSASDKIALQICRNLFQYFAADCEFITANSGNLLVSRARPSTGCGNLITVAIGDQLDHPEFSTFPISIRGQHLRITVPDRRTVVEYEFETGLGAIFLRPLADERLELVVWGADQEGLQEAARLVPTLTGVGQPDFVVLSTRCRWKGAGGVYAAGFFDYSWQVSFGSYLS</sequence>
<dbReference type="InterPro" id="IPR029058">
    <property type="entry name" value="AB_hydrolase_fold"/>
</dbReference>
<dbReference type="InterPro" id="IPR001375">
    <property type="entry name" value="Peptidase_S9_cat"/>
</dbReference>
<proteinExistence type="predicted"/>
<evidence type="ECO:0000256" key="1">
    <source>
        <dbReference type="ARBA" id="ARBA00022729"/>
    </source>
</evidence>
<organism evidence="3 4">
    <name type="scientific">Emydomyces testavorans</name>
    <dbReference type="NCBI Taxonomy" id="2070801"/>
    <lineage>
        <taxon>Eukaryota</taxon>
        <taxon>Fungi</taxon>
        <taxon>Dikarya</taxon>
        <taxon>Ascomycota</taxon>
        <taxon>Pezizomycotina</taxon>
        <taxon>Eurotiomycetes</taxon>
        <taxon>Eurotiomycetidae</taxon>
        <taxon>Onygenales</taxon>
        <taxon>Nannizziopsiaceae</taxon>
        <taxon>Emydomyces</taxon>
    </lineage>
</organism>
<dbReference type="GO" id="GO:0006508">
    <property type="term" value="P:proteolysis"/>
    <property type="evidence" value="ECO:0007669"/>
    <property type="project" value="InterPro"/>
</dbReference>
<dbReference type="AlphaFoldDB" id="A0AAF0DDV1"/>
<dbReference type="Pfam" id="PF00326">
    <property type="entry name" value="Peptidase_S9"/>
    <property type="match status" value="1"/>
</dbReference>
<evidence type="ECO:0000259" key="2">
    <source>
        <dbReference type="Pfam" id="PF00326"/>
    </source>
</evidence>
<evidence type="ECO:0000313" key="4">
    <source>
        <dbReference type="Proteomes" id="UP001219355"/>
    </source>
</evidence>
<reference evidence="3" key="1">
    <citation type="submission" date="2023-03" db="EMBL/GenBank/DDBJ databases">
        <title>Emydomyces testavorans Genome Sequence.</title>
        <authorList>
            <person name="Hoyer L."/>
        </authorList>
    </citation>
    <scope>NUCLEOTIDE SEQUENCE</scope>
    <source>
        <strain evidence="3">16-2883</strain>
    </source>
</reference>
<dbReference type="PANTHER" id="PTHR43037:SF4">
    <property type="entry name" value="PEPTIDASE S9 PROLYL OLIGOPEPTIDASE CATALYTIC DOMAIN-CONTAINING PROTEIN"/>
    <property type="match status" value="1"/>
</dbReference>
<dbReference type="Gene3D" id="3.40.50.1820">
    <property type="entry name" value="alpha/beta hydrolase"/>
    <property type="match status" value="1"/>
</dbReference>
<keyword evidence="4" id="KW-1185">Reference proteome</keyword>
<dbReference type="InterPro" id="IPR050955">
    <property type="entry name" value="Plant_Biomass_Hydrol_Est"/>
</dbReference>
<protein>
    <recommendedName>
        <fullName evidence="2">Peptidase S9 prolyl oligopeptidase catalytic domain-containing protein</fullName>
    </recommendedName>
</protein>
<keyword evidence="1" id="KW-0732">Signal</keyword>
<dbReference type="EMBL" id="CP120627">
    <property type="protein sequence ID" value="WEW56329.1"/>
    <property type="molecule type" value="Genomic_DNA"/>
</dbReference>
<feature type="domain" description="Peptidase S9 prolyl oligopeptidase catalytic" evidence="2">
    <location>
        <begin position="364"/>
        <end position="520"/>
    </location>
</feature>
<evidence type="ECO:0000313" key="3">
    <source>
        <dbReference type="EMBL" id="WEW56329.1"/>
    </source>
</evidence>
<dbReference type="GO" id="GO:0008236">
    <property type="term" value="F:serine-type peptidase activity"/>
    <property type="evidence" value="ECO:0007669"/>
    <property type="project" value="InterPro"/>
</dbReference>